<name>A0A9W9ZUV6_9CNID</name>
<proteinExistence type="predicted"/>
<dbReference type="AlphaFoldDB" id="A0A9W9ZUV6"/>
<dbReference type="InterPro" id="IPR040560">
    <property type="entry name" value="SYCP2_SLD"/>
</dbReference>
<protein>
    <recommendedName>
        <fullName evidence="1">Synaptonemal complex protein 2 Spt16M-like domain-containing protein</fullName>
    </recommendedName>
</protein>
<dbReference type="PANTHER" id="PTHR15607">
    <property type="entry name" value="SYNAPTONEMAL COMPLEX PROTEIN-RELATED"/>
    <property type="match status" value="1"/>
</dbReference>
<sequence length="294" mass="33462">MLYNIDSSDFELCYCYIFYFPKVLDTIVDHGVVCTPDAVETLLSFFEFLTAICEKSSSGKEKLVLIVPVLIRDIIVNQERVIHLRIEAVRLTNMILGDVLKDKVDPTDSVSLAFKELEDNMEHLLVTAGDIELQAGMVEIIFRLIPCAVRHERAQEYFSTNSASQAFSDITSPEFEAGCRNFLNTLNQSQKEKQSVVSIPCYSASFGRTEVHQPRDEKIQDFWVDFNFGSKSISLFVEEKDREGNYKEGSSWETVLIKAEYVEDHRLKETKNDEVALLLKLKHAASDLVTFCTS</sequence>
<keyword evidence="3" id="KW-1185">Reference proteome</keyword>
<evidence type="ECO:0000313" key="3">
    <source>
        <dbReference type="Proteomes" id="UP001163046"/>
    </source>
</evidence>
<feature type="domain" description="Synaptonemal complex protein 2 Spt16M-like" evidence="1">
    <location>
        <begin position="196"/>
        <end position="284"/>
    </location>
</feature>
<dbReference type="PANTHER" id="PTHR15607:SF18">
    <property type="entry name" value="SYNAPTONEMAL COMPLEX PROTEIN 2-LIKE ISOFORM X1"/>
    <property type="match status" value="1"/>
</dbReference>
<reference evidence="2" key="1">
    <citation type="submission" date="2023-01" db="EMBL/GenBank/DDBJ databases">
        <title>Genome assembly of the deep-sea coral Lophelia pertusa.</title>
        <authorList>
            <person name="Herrera S."/>
            <person name="Cordes E."/>
        </authorList>
    </citation>
    <scope>NUCLEOTIDE SEQUENCE</scope>
    <source>
        <strain evidence="2">USNM1676648</strain>
        <tissue evidence="2">Polyp</tissue>
    </source>
</reference>
<dbReference type="EMBL" id="MU825873">
    <property type="protein sequence ID" value="KAJ7387890.1"/>
    <property type="molecule type" value="Genomic_DNA"/>
</dbReference>
<dbReference type="InterPro" id="IPR024835">
    <property type="entry name" value="SYCP2-like"/>
</dbReference>
<evidence type="ECO:0000313" key="2">
    <source>
        <dbReference type="EMBL" id="KAJ7387890.1"/>
    </source>
</evidence>
<dbReference type="OrthoDB" id="10256849at2759"/>
<comment type="caution">
    <text evidence="2">The sequence shown here is derived from an EMBL/GenBank/DDBJ whole genome shotgun (WGS) entry which is preliminary data.</text>
</comment>
<evidence type="ECO:0000259" key="1">
    <source>
        <dbReference type="Pfam" id="PF18584"/>
    </source>
</evidence>
<organism evidence="2 3">
    <name type="scientific">Desmophyllum pertusum</name>
    <dbReference type="NCBI Taxonomy" id="174260"/>
    <lineage>
        <taxon>Eukaryota</taxon>
        <taxon>Metazoa</taxon>
        <taxon>Cnidaria</taxon>
        <taxon>Anthozoa</taxon>
        <taxon>Hexacorallia</taxon>
        <taxon>Scleractinia</taxon>
        <taxon>Caryophylliina</taxon>
        <taxon>Caryophylliidae</taxon>
        <taxon>Desmophyllum</taxon>
    </lineage>
</organism>
<accession>A0A9W9ZUV6</accession>
<dbReference type="Proteomes" id="UP001163046">
    <property type="component" value="Unassembled WGS sequence"/>
</dbReference>
<dbReference type="Pfam" id="PF18584">
    <property type="entry name" value="SYCP2_SLD"/>
    <property type="match status" value="1"/>
</dbReference>
<gene>
    <name evidence="2" type="ORF">OS493_001240</name>
</gene>